<keyword evidence="5 6" id="KW-0472">Membrane</keyword>
<protein>
    <recommendedName>
        <fullName evidence="9">Lysylphosphatidylglycerol synthase TM region</fullName>
    </recommendedName>
</protein>
<keyword evidence="4 6" id="KW-1133">Transmembrane helix</keyword>
<evidence type="ECO:0000256" key="3">
    <source>
        <dbReference type="ARBA" id="ARBA00022692"/>
    </source>
</evidence>
<reference evidence="8" key="1">
    <citation type="submission" date="2016-11" db="EMBL/GenBank/DDBJ databases">
        <authorList>
            <person name="Varghese N."/>
            <person name="Submissions S."/>
        </authorList>
    </citation>
    <scope>NUCLEOTIDE SEQUENCE [LARGE SCALE GENOMIC DNA]</scope>
    <source>
        <strain evidence="8">DSM 100564</strain>
    </source>
</reference>
<feature type="transmembrane region" description="Helical" evidence="6">
    <location>
        <begin position="29"/>
        <end position="52"/>
    </location>
</feature>
<feature type="transmembrane region" description="Helical" evidence="6">
    <location>
        <begin position="284"/>
        <end position="310"/>
    </location>
</feature>
<feature type="transmembrane region" description="Helical" evidence="6">
    <location>
        <begin position="244"/>
        <end position="264"/>
    </location>
</feature>
<dbReference type="Pfam" id="PF03706">
    <property type="entry name" value="LPG_synthase_TM"/>
    <property type="match status" value="1"/>
</dbReference>
<proteinExistence type="predicted"/>
<sequence>MAVLAAFVLFGLAMTQQSSKPLTRAWLRAALRLAGLFGFFFLVLSLVDLTLVWTHLQSVSGETIASMIALHFLIVSLLSWRFAIISRSSGAQINMVEACRLTFASTLANMLLPTSLAGDAGRVWLVHRYGLTFKAAIGVGVFDRVIGLASLGVIVFVGATAEPSIVPISVVVVICLLCFIVAGVVVFQWNPMQISKDSPRIYPTQRLRTISTSVVLSLASHLFSIAIAYLFLKDQGISFSSAQLLVLFPAVLFAASVPISIGGWGTRELAATAAFSTIGLPAPIAVAMAALFGLTQVVASAFGTALLVVLNRSSLAR</sequence>
<evidence type="ECO:0000256" key="4">
    <source>
        <dbReference type="ARBA" id="ARBA00022989"/>
    </source>
</evidence>
<dbReference type="STRING" id="1470563.SAMN05444000_1463"/>
<gene>
    <name evidence="7" type="ORF">SAMN05444000_1463</name>
</gene>
<organism evidence="7 8">
    <name type="scientific">Shimia gijangensis</name>
    <dbReference type="NCBI Taxonomy" id="1470563"/>
    <lineage>
        <taxon>Bacteria</taxon>
        <taxon>Pseudomonadati</taxon>
        <taxon>Pseudomonadota</taxon>
        <taxon>Alphaproteobacteria</taxon>
        <taxon>Rhodobacterales</taxon>
        <taxon>Roseobacteraceae</taxon>
    </lineage>
</organism>
<dbReference type="PANTHER" id="PTHR40277:SF1">
    <property type="entry name" value="BLL5419 PROTEIN"/>
    <property type="match status" value="1"/>
</dbReference>
<dbReference type="OrthoDB" id="9126302at2"/>
<keyword evidence="2" id="KW-1003">Cell membrane</keyword>
<dbReference type="EMBL" id="FQZQ01000046">
    <property type="protein sequence ID" value="SHK61219.1"/>
    <property type="molecule type" value="Genomic_DNA"/>
</dbReference>
<evidence type="ECO:0000256" key="1">
    <source>
        <dbReference type="ARBA" id="ARBA00004651"/>
    </source>
</evidence>
<evidence type="ECO:0000313" key="7">
    <source>
        <dbReference type="EMBL" id="SHK61219.1"/>
    </source>
</evidence>
<dbReference type="PANTHER" id="PTHR40277">
    <property type="entry name" value="BLL5419 PROTEIN"/>
    <property type="match status" value="1"/>
</dbReference>
<keyword evidence="3 6" id="KW-0812">Transmembrane</keyword>
<dbReference type="GO" id="GO:0005886">
    <property type="term" value="C:plasma membrane"/>
    <property type="evidence" value="ECO:0007669"/>
    <property type="project" value="UniProtKB-SubCell"/>
</dbReference>
<dbReference type="InterPro" id="IPR022791">
    <property type="entry name" value="L-PG_synthase/AglD"/>
</dbReference>
<evidence type="ECO:0000256" key="5">
    <source>
        <dbReference type="ARBA" id="ARBA00023136"/>
    </source>
</evidence>
<evidence type="ECO:0000313" key="8">
    <source>
        <dbReference type="Proteomes" id="UP000183982"/>
    </source>
</evidence>
<accession>A0A1M6TWA6</accession>
<feature type="transmembrane region" description="Helical" evidence="6">
    <location>
        <begin position="135"/>
        <end position="158"/>
    </location>
</feature>
<dbReference type="AlphaFoldDB" id="A0A1M6TWA6"/>
<name>A0A1M6TWA6_9RHOB</name>
<dbReference type="Proteomes" id="UP000183982">
    <property type="component" value="Unassembled WGS sequence"/>
</dbReference>
<evidence type="ECO:0000256" key="2">
    <source>
        <dbReference type="ARBA" id="ARBA00022475"/>
    </source>
</evidence>
<feature type="transmembrane region" description="Helical" evidence="6">
    <location>
        <begin position="64"/>
        <end position="85"/>
    </location>
</feature>
<evidence type="ECO:0008006" key="9">
    <source>
        <dbReference type="Google" id="ProtNLM"/>
    </source>
</evidence>
<evidence type="ECO:0000256" key="6">
    <source>
        <dbReference type="SAM" id="Phobius"/>
    </source>
</evidence>
<dbReference type="RefSeq" id="WP_073257220.1">
    <property type="nucleotide sequence ID" value="NZ_FQZQ01000046.1"/>
</dbReference>
<feature type="transmembrane region" description="Helical" evidence="6">
    <location>
        <begin position="209"/>
        <end position="232"/>
    </location>
</feature>
<keyword evidence="8" id="KW-1185">Reference proteome</keyword>
<feature type="transmembrane region" description="Helical" evidence="6">
    <location>
        <begin position="165"/>
        <end position="189"/>
    </location>
</feature>
<comment type="subcellular location">
    <subcellularLocation>
        <location evidence="1">Cell membrane</location>
        <topology evidence="1">Multi-pass membrane protein</topology>
    </subcellularLocation>
</comment>